<evidence type="ECO:0000256" key="1">
    <source>
        <dbReference type="SAM" id="Phobius"/>
    </source>
</evidence>
<feature type="domain" description="DUF7343" evidence="2">
    <location>
        <begin position="101"/>
        <end position="157"/>
    </location>
</feature>
<dbReference type="AlphaFoldDB" id="A0A2D6M1V4"/>
<organism evidence="3 4">
    <name type="scientific">Candidatus Iainarchaeum sp</name>
    <dbReference type="NCBI Taxonomy" id="3101447"/>
    <lineage>
        <taxon>Archaea</taxon>
        <taxon>Candidatus Iainarchaeota</taxon>
        <taxon>Candidatus Iainarchaeia</taxon>
        <taxon>Candidatus Iainarchaeales</taxon>
        <taxon>Candidatus Iainarchaeaceae</taxon>
        <taxon>Candidatus Iainarchaeum</taxon>
    </lineage>
</organism>
<accession>A0A2D6M1V4</accession>
<dbReference type="EMBL" id="NZBU01000012">
    <property type="protein sequence ID" value="MAG22390.1"/>
    <property type="molecule type" value="Genomic_DNA"/>
</dbReference>
<sequence>MDKNKKLIIGIIVVVAFLYTVFSVNILLIQTSDVNFCPAVGTSACPHKQQLDFLIAAIPLIASIALIAGAGTYYLMTGKVEIKQEALKSNTEVLLQFLNLDEKKLVNLLIENHGKALQAELTRLPGMSKVKSHRIVQRLIDRGVIETDKLGKTNIVMFTKEIKEGLL</sequence>
<dbReference type="InterPro" id="IPR055767">
    <property type="entry name" value="DUF7343"/>
</dbReference>
<feature type="transmembrane region" description="Helical" evidence="1">
    <location>
        <begin position="7"/>
        <end position="29"/>
    </location>
</feature>
<evidence type="ECO:0000313" key="3">
    <source>
        <dbReference type="EMBL" id="MAG22390.1"/>
    </source>
</evidence>
<keyword evidence="1" id="KW-0472">Membrane</keyword>
<keyword evidence="1" id="KW-1133">Transmembrane helix</keyword>
<proteinExistence type="predicted"/>
<keyword evidence="1" id="KW-0812">Transmembrane</keyword>
<dbReference type="Pfam" id="PF24034">
    <property type="entry name" value="DUF7343"/>
    <property type="match status" value="1"/>
</dbReference>
<dbReference type="Proteomes" id="UP000226592">
    <property type="component" value="Unassembled WGS sequence"/>
</dbReference>
<comment type="caution">
    <text evidence="3">The sequence shown here is derived from an EMBL/GenBank/DDBJ whole genome shotgun (WGS) entry which is preliminary data.</text>
</comment>
<gene>
    <name evidence="3" type="ORF">CL943_03765</name>
</gene>
<evidence type="ECO:0000259" key="2">
    <source>
        <dbReference type="Pfam" id="PF24034"/>
    </source>
</evidence>
<feature type="transmembrane region" description="Helical" evidence="1">
    <location>
        <begin position="53"/>
        <end position="75"/>
    </location>
</feature>
<name>A0A2D6M1V4_9ARCH</name>
<protein>
    <recommendedName>
        <fullName evidence="2">DUF7343 domain-containing protein</fullName>
    </recommendedName>
</protein>
<evidence type="ECO:0000313" key="4">
    <source>
        <dbReference type="Proteomes" id="UP000226592"/>
    </source>
</evidence>
<reference evidence="4" key="1">
    <citation type="submission" date="2017-09" db="EMBL/GenBank/DDBJ databases">
        <title>The Reconstruction of 2,631 Draft Metagenome-Assembled Genomes from the Global Oceans.</title>
        <authorList>
            <person name="Tully B.J."/>
            <person name="Graham E.D."/>
            <person name="Heidelberg J.F."/>
        </authorList>
    </citation>
    <scope>NUCLEOTIDE SEQUENCE [LARGE SCALE GENOMIC DNA]</scope>
</reference>